<gene>
    <name evidence="6" type="ORF">ACH5RR_030948</name>
</gene>
<evidence type="ECO:0000313" key="6">
    <source>
        <dbReference type="EMBL" id="KAL3505566.1"/>
    </source>
</evidence>
<dbReference type="PANTHER" id="PTHR10997:SF29">
    <property type="entry name" value="ARM REPEAT SUPERFAMILY PROTEIN"/>
    <property type="match status" value="1"/>
</dbReference>
<evidence type="ECO:0000256" key="4">
    <source>
        <dbReference type="SAM" id="MobiDB-lite"/>
    </source>
</evidence>
<protein>
    <recommendedName>
        <fullName evidence="5">Importin N-terminal domain-containing protein</fullName>
    </recommendedName>
</protein>
<feature type="domain" description="Importin N-terminal" evidence="5">
    <location>
        <begin position="24"/>
        <end position="94"/>
    </location>
</feature>
<evidence type="ECO:0000256" key="3">
    <source>
        <dbReference type="ARBA" id="ARBA00023242"/>
    </source>
</evidence>
<dbReference type="PROSITE" id="PS50166">
    <property type="entry name" value="IMPORTIN_B_NT"/>
    <property type="match status" value="1"/>
</dbReference>
<dbReference type="GO" id="GO:0005634">
    <property type="term" value="C:nucleus"/>
    <property type="evidence" value="ECO:0007669"/>
    <property type="project" value="UniProtKB-SubCell"/>
</dbReference>
<dbReference type="InterPro" id="IPR011989">
    <property type="entry name" value="ARM-like"/>
</dbReference>
<feature type="compositionally biased region" description="Basic residues" evidence="4">
    <location>
        <begin position="428"/>
        <end position="440"/>
    </location>
</feature>
<dbReference type="AlphaFoldDB" id="A0ABD2YDS4"/>
<dbReference type="EMBL" id="JBJUIK010000013">
    <property type="protein sequence ID" value="KAL3505566.1"/>
    <property type="molecule type" value="Genomic_DNA"/>
</dbReference>
<dbReference type="PANTHER" id="PTHR10997">
    <property type="entry name" value="IMPORTIN-7, 8, 11"/>
    <property type="match status" value="1"/>
</dbReference>
<accession>A0ABD2YDS4</accession>
<comment type="caution">
    <text evidence="6">The sequence shown here is derived from an EMBL/GenBank/DDBJ whole genome shotgun (WGS) entry which is preliminary data.</text>
</comment>
<dbReference type="InterPro" id="IPR016024">
    <property type="entry name" value="ARM-type_fold"/>
</dbReference>
<dbReference type="SUPFAM" id="SSF48371">
    <property type="entry name" value="ARM repeat"/>
    <property type="match status" value="1"/>
</dbReference>
<sequence>METHQIAELLNQTLSPDVNSVRSATDALDRLSTTLPSFPFYLLSITTGGESQGVKVAAATYLKNFTRRNFDTDNSTNSTVSKDLKDALVRVLLQAEPVVLKVLIEPFRCIVAVEFVKNSLWPELVPELRAVLQNSDLINRNGTSEWKTINALTVLHSVIRPFQYFLNPKLPKEPVPPQLELIAQEILVPLLALFHQLVEKVTKVVTVQATWDLESEKILVIVSKCIYFAVRSHMPSALASSLPALCKDLLTILNSLSFEGGESCTDEQFLRLKTVKRSLIIFCALVTRHRKFSDKLLPDITDSVLTLVKLKHSAVVNKLDFLSERIISLSFDFISRVLETGPGWRLISAHFTPLLDFAIFPTLVMNEKDITEWEEDPDEYMRKNLPSELEEVSGWSEDLFTARKSALNLLGVIAMSKGPPLATSSVSSKRKKGEKTKSKNRSAMGELLVLPFLSKFPIPASASAKAVNEYYGVLMAYSSLVDFLREQKLGFTAILIQNRLLPLYKASSFQPYLVASANWVLGELASCIPEELSPDIYSSLMKALTMPDMGHVSCYPVRMSAAGAIAKLVEVVALRIKDEEDSAPLFQLLGTLVEAGTEHVAPHIPHIVSLLVEATTKCITPDPEPWPQMVERGLATLAVMGQCWEDAVPEEIEENGSSQMWASGQEAIKKAFSDLLQHAWLRPLQDMGDRIAISTVSPSCIDDSSTLLGFIMRDVAERKVIVELQIPELLLVWSNLIADWHAWEEMEDLAIFKCIKEAVSLNNKVSMKNFILGEMPSPPAPPVHQRSVIEGIGSFVTEAFYQYSSAVWRASACVQMLLHIPCYTTEGEEVRRSLVSAFSQAAFSRFRDSASNPCALWKPLLLAISSCYLCYSDIVEKVLEKTQHDGFTVFASTLAFILTSRFEHSLATCSEIKLAGLALAKVVERLGNQQSILLQECLISLMEACLKSIQMQGEEEGEDEESEDVDSGDEDTEDDEDSEIDECEETEEEYLERCAAVAKELENETIVEEGDIDDEDQEIELGVFEEVDVQMVVVSLIERYHGILLQANAPPSETISDFLNSFPECKTYFQQLQG</sequence>
<organism evidence="6 7">
    <name type="scientific">Cinchona calisaya</name>
    <dbReference type="NCBI Taxonomy" id="153742"/>
    <lineage>
        <taxon>Eukaryota</taxon>
        <taxon>Viridiplantae</taxon>
        <taxon>Streptophyta</taxon>
        <taxon>Embryophyta</taxon>
        <taxon>Tracheophyta</taxon>
        <taxon>Spermatophyta</taxon>
        <taxon>Magnoliopsida</taxon>
        <taxon>eudicotyledons</taxon>
        <taxon>Gunneridae</taxon>
        <taxon>Pentapetalae</taxon>
        <taxon>asterids</taxon>
        <taxon>lamiids</taxon>
        <taxon>Gentianales</taxon>
        <taxon>Rubiaceae</taxon>
        <taxon>Cinchonoideae</taxon>
        <taxon>Cinchoneae</taxon>
        <taxon>Cinchona</taxon>
    </lineage>
</organism>
<evidence type="ECO:0000256" key="2">
    <source>
        <dbReference type="ARBA" id="ARBA00022448"/>
    </source>
</evidence>
<dbReference type="InterPro" id="IPR001494">
    <property type="entry name" value="Importin-beta_N"/>
</dbReference>
<reference evidence="6 7" key="1">
    <citation type="submission" date="2024-11" db="EMBL/GenBank/DDBJ databases">
        <title>A near-complete genome assembly of Cinchona calisaya.</title>
        <authorList>
            <person name="Lian D.C."/>
            <person name="Zhao X.W."/>
            <person name="Wei L."/>
        </authorList>
    </citation>
    <scope>NUCLEOTIDE SEQUENCE [LARGE SCALE GENOMIC DNA]</scope>
    <source>
        <tissue evidence="6">Nenye</tissue>
    </source>
</reference>
<feature type="region of interest" description="Disordered" evidence="4">
    <location>
        <begin position="950"/>
        <end position="985"/>
    </location>
</feature>
<comment type="subcellular location">
    <subcellularLocation>
        <location evidence="1">Nucleus</location>
    </subcellularLocation>
</comment>
<proteinExistence type="predicted"/>
<name>A0ABD2YDS4_9GENT</name>
<dbReference type="Gene3D" id="1.25.10.10">
    <property type="entry name" value="Leucine-rich Repeat Variant"/>
    <property type="match status" value="1"/>
</dbReference>
<evidence type="ECO:0000256" key="1">
    <source>
        <dbReference type="ARBA" id="ARBA00004123"/>
    </source>
</evidence>
<evidence type="ECO:0000313" key="7">
    <source>
        <dbReference type="Proteomes" id="UP001630127"/>
    </source>
</evidence>
<feature type="compositionally biased region" description="Acidic residues" evidence="4">
    <location>
        <begin position="953"/>
        <end position="985"/>
    </location>
</feature>
<dbReference type="Proteomes" id="UP001630127">
    <property type="component" value="Unassembled WGS sequence"/>
</dbReference>
<keyword evidence="2" id="KW-0813">Transport</keyword>
<dbReference type="Pfam" id="PF03810">
    <property type="entry name" value="IBN_N"/>
    <property type="match status" value="1"/>
</dbReference>
<feature type="region of interest" description="Disordered" evidence="4">
    <location>
        <begin position="420"/>
        <end position="440"/>
    </location>
</feature>
<keyword evidence="7" id="KW-1185">Reference proteome</keyword>
<keyword evidence="3" id="KW-0539">Nucleus</keyword>
<evidence type="ECO:0000259" key="5">
    <source>
        <dbReference type="PROSITE" id="PS50166"/>
    </source>
</evidence>